<feature type="region of interest" description="Disordered" evidence="1">
    <location>
        <begin position="105"/>
        <end position="196"/>
    </location>
</feature>
<protein>
    <submittedName>
        <fullName evidence="2">Uncharacterized protein</fullName>
    </submittedName>
</protein>
<gene>
    <name evidence="2" type="ORF">B0H16DRAFT_176050</name>
</gene>
<dbReference type="AlphaFoldDB" id="A0AAD7MTY7"/>
<comment type="caution">
    <text evidence="2">The sequence shown here is derived from an EMBL/GenBank/DDBJ whole genome shotgun (WGS) entry which is preliminary data.</text>
</comment>
<proteinExistence type="predicted"/>
<reference evidence="2" key="1">
    <citation type="submission" date="2023-03" db="EMBL/GenBank/DDBJ databases">
        <title>Massive genome expansion in bonnet fungi (Mycena s.s.) driven by repeated elements and novel gene families across ecological guilds.</title>
        <authorList>
            <consortium name="Lawrence Berkeley National Laboratory"/>
            <person name="Harder C.B."/>
            <person name="Miyauchi S."/>
            <person name="Viragh M."/>
            <person name="Kuo A."/>
            <person name="Thoen E."/>
            <person name="Andreopoulos B."/>
            <person name="Lu D."/>
            <person name="Skrede I."/>
            <person name="Drula E."/>
            <person name="Henrissat B."/>
            <person name="Morin E."/>
            <person name="Kohler A."/>
            <person name="Barry K."/>
            <person name="LaButti K."/>
            <person name="Morin E."/>
            <person name="Salamov A."/>
            <person name="Lipzen A."/>
            <person name="Mereny Z."/>
            <person name="Hegedus B."/>
            <person name="Baldrian P."/>
            <person name="Stursova M."/>
            <person name="Weitz H."/>
            <person name="Taylor A."/>
            <person name="Grigoriev I.V."/>
            <person name="Nagy L.G."/>
            <person name="Martin F."/>
            <person name="Kauserud H."/>
        </authorList>
    </citation>
    <scope>NUCLEOTIDE SEQUENCE</scope>
    <source>
        <strain evidence="2">CBHHK182m</strain>
    </source>
</reference>
<sequence>MREDAPPGYFLLCPTTEFQTGPSSFRWPDCPAYWSLDPSGLDRLTTDEATQLGFPSFQLTTKFGGLSWDTSVYAGLRQFHQAKGFDPESQDVARHLGHPLFQLCGDTNPPFTHENGEDEEDWLDNSTNGGETEDEWEDAQSSVEVEQDGDKSTENSDTNEDERLLNLSTEPREQNTAEACQEPAHGVDQDPNPAKSGVLGTGIGFIHRIIGGFQRGLVAESEDLDTDPISPFLI</sequence>
<dbReference type="Proteomes" id="UP001215598">
    <property type="component" value="Unassembled WGS sequence"/>
</dbReference>
<evidence type="ECO:0000256" key="1">
    <source>
        <dbReference type="SAM" id="MobiDB-lite"/>
    </source>
</evidence>
<organism evidence="2 3">
    <name type="scientific">Mycena metata</name>
    <dbReference type="NCBI Taxonomy" id="1033252"/>
    <lineage>
        <taxon>Eukaryota</taxon>
        <taxon>Fungi</taxon>
        <taxon>Dikarya</taxon>
        <taxon>Basidiomycota</taxon>
        <taxon>Agaricomycotina</taxon>
        <taxon>Agaricomycetes</taxon>
        <taxon>Agaricomycetidae</taxon>
        <taxon>Agaricales</taxon>
        <taxon>Marasmiineae</taxon>
        <taxon>Mycenaceae</taxon>
        <taxon>Mycena</taxon>
    </lineage>
</organism>
<keyword evidence="3" id="KW-1185">Reference proteome</keyword>
<name>A0AAD7MTY7_9AGAR</name>
<evidence type="ECO:0000313" key="2">
    <source>
        <dbReference type="EMBL" id="KAJ7732531.1"/>
    </source>
</evidence>
<dbReference type="EMBL" id="JARKIB010000144">
    <property type="protein sequence ID" value="KAJ7732531.1"/>
    <property type="molecule type" value="Genomic_DNA"/>
</dbReference>
<accession>A0AAD7MTY7</accession>
<evidence type="ECO:0000313" key="3">
    <source>
        <dbReference type="Proteomes" id="UP001215598"/>
    </source>
</evidence>